<dbReference type="InterPro" id="IPR044023">
    <property type="entry name" value="Ig_7"/>
</dbReference>
<evidence type="ECO:0000256" key="2">
    <source>
        <dbReference type="SAM" id="Phobius"/>
    </source>
</evidence>
<reference evidence="4 5" key="1">
    <citation type="submission" date="2018-06" db="EMBL/GenBank/DDBJ databases">
        <title>Genomic Encyclopedia of Type Strains, Phase III (KMG-III): the genomes of soil and plant-associated and newly described type strains.</title>
        <authorList>
            <person name="Whitman W."/>
        </authorList>
    </citation>
    <scope>NUCLEOTIDE SEQUENCE [LARGE SCALE GENOMIC DNA]</scope>
    <source>
        <strain evidence="4 5">CGMCC 1.12398</strain>
    </source>
</reference>
<dbReference type="Proteomes" id="UP000249620">
    <property type="component" value="Unassembled WGS sequence"/>
</dbReference>
<evidence type="ECO:0000259" key="3">
    <source>
        <dbReference type="Pfam" id="PF19081"/>
    </source>
</evidence>
<dbReference type="Pfam" id="PF19081">
    <property type="entry name" value="Ig_7"/>
    <property type="match status" value="1"/>
</dbReference>
<dbReference type="EMBL" id="QLMI01000008">
    <property type="protein sequence ID" value="RAK20185.1"/>
    <property type="molecule type" value="Genomic_DNA"/>
</dbReference>
<sequence length="811" mass="87626">MNIKKNMSLKIKEFYFFIVLFFYTILSFGQLGFCNGSSGAPIFLENFGSGLDYGPALPAGVTNYSYVNTGFPQDGQYTLFHRTNIIPNSPNWLFSLDRTPDNEVDGLNGKCLIVNASNSPGQFYRRTVTGLCSNTRFEFSAWLLNIYNAASGGCPGTGIPINVTFEIWDQTDTILLRSGNTGNIAGTSTPIWNPFGLVFTMPAGQTSVILKMRNNGVGGCGNDLAIDDIMFRACGENSAIINTATTGNTMTICQNSSITNPNLQVVTTGSISHVYQWQQSNDNINFTDIIGENTANYTIPNITTTTYYRVKVAQDIVNLNNAFCSTFSDIYSVIFIPTPNAPISNGNQRFCTNQPTSLNVSVLAGETVNWYDSPTNGNLLLANSTTFTPTNIGTYYAETVTTSSGCRSNTRTAVSLLPAISVTYSGPTTLCTNTNTVISLVASDVNATLNWTASSTDVTGFSNGSGTSINQTLQYNGTTSGTVTYVVTPILNGCAGTSETIVVTVTPATTIALVFPSITTTYCLNATPEILPLTSANVTPIAGTWNPSIINTSTLGTTTYTFTPQVGACENIPIYQINITIVNGLSPDFPSTIPLCSGETSPILSNTSPNGISGTWSPAVIDNLVSGSYTFTPNLGTCAVPQTITVTILESQLQSFSYNISGAFTDNQSITITAIPSGNYYYQLDNGALQESNVFENISAGNHVISVIDSNGCGYFLSEEVLILNYPNYFTPNNDGINDFWTISGMNIFENWKISIFDRFGKLITQLNPSNVAWNGTFNSNELPSTDYWFLIEYQENGIIKSFRSHFSLIR</sequence>
<dbReference type="Pfam" id="PF13585">
    <property type="entry name" value="CHU_C"/>
    <property type="match status" value="1"/>
</dbReference>
<organism evidence="4 5">
    <name type="scientific">Flavobacterium aquaticum</name>
    <dbReference type="NCBI Taxonomy" id="1236486"/>
    <lineage>
        <taxon>Bacteria</taxon>
        <taxon>Pseudomonadati</taxon>
        <taxon>Bacteroidota</taxon>
        <taxon>Flavobacteriia</taxon>
        <taxon>Flavobacteriales</taxon>
        <taxon>Flavobacteriaceae</taxon>
        <taxon>Flavobacterium</taxon>
    </lineage>
</organism>
<feature type="transmembrane region" description="Helical" evidence="2">
    <location>
        <begin position="14"/>
        <end position="33"/>
    </location>
</feature>
<evidence type="ECO:0000313" key="5">
    <source>
        <dbReference type="Proteomes" id="UP000249620"/>
    </source>
</evidence>
<feature type="domain" description="Ig-like" evidence="3">
    <location>
        <begin position="339"/>
        <end position="415"/>
    </location>
</feature>
<dbReference type="Gene3D" id="2.60.40.1220">
    <property type="match status" value="1"/>
</dbReference>
<accession>A0A327YKB4</accession>
<dbReference type="InterPro" id="IPR026341">
    <property type="entry name" value="T9SS_type_B"/>
</dbReference>
<dbReference type="AlphaFoldDB" id="A0A327YKB4"/>
<dbReference type="OrthoDB" id="1652165at2"/>
<keyword evidence="2" id="KW-1133">Transmembrane helix</keyword>
<protein>
    <submittedName>
        <fullName evidence="4">Gliding motility-associated-like protein</fullName>
    </submittedName>
</protein>
<dbReference type="InterPro" id="IPR014755">
    <property type="entry name" value="Cu-Rt/internalin_Ig-like"/>
</dbReference>
<keyword evidence="5" id="KW-1185">Reference proteome</keyword>
<dbReference type="NCBIfam" id="TIGR04131">
    <property type="entry name" value="Bac_Flav_CTERM"/>
    <property type="match status" value="1"/>
</dbReference>
<evidence type="ECO:0000256" key="1">
    <source>
        <dbReference type="ARBA" id="ARBA00022729"/>
    </source>
</evidence>
<keyword evidence="1" id="KW-0732">Signal</keyword>
<keyword evidence="2" id="KW-0472">Membrane</keyword>
<name>A0A327YKB4_9FLAO</name>
<proteinExistence type="predicted"/>
<evidence type="ECO:0000313" key="4">
    <source>
        <dbReference type="EMBL" id="RAK20185.1"/>
    </source>
</evidence>
<comment type="caution">
    <text evidence="4">The sequence shown here is derived from an EMBL/GenBank/DDBJ whole genome shotgun (WGS) entry which is preliminary data.</text>
</comment>
<gene>
    <name evidence="4" type="ORF">B0I03_10878</name>
</gene>
<keyword evidence="2" id="KW-0812">Transmembrane</keyword>
<dbReference type="Gene3D" id="2.60.40.2700">
    <property type="match status" value="1"/>
</dbReference>